<accession>A0A8J5I6M5</accession>
<keyword evidence="1" id="KW-0732">Signal</keyword>
<feature type="chain" id="PRO_5035290367" description="RxLR effector protein" evidence="1">
    <location>
        <begin position="21"/>
        <end position="298"/>
    </location>
</feature>
<name>A0A8J5I6M5_9STRA</name>
<evidence type="ECO:0000256" key="1">
    <source>
        <dbReference type="SAM" id="SignalP"/>
    </source>
</evidence>
<keyword evidence="3" id="KW-1185">Reference proteome</keyword>
<protein>
    <recommendedName>
        <fullName evidence="4">RxLR effector protein</fullName>
    </recommendedName>
</protein>
<evidence type="ECO:0000313" key="2">
    <source>
        <dbReference type="EMBL" id="KAG6948793.1"/>
    </source>
</evidence>
<evidence type="ECO:0008006" key="4">
    <source>
        <dbReference type="Google" id="ProtNLM"/>
    </source>
</evidence>
<gene>
    <name evidence="2" type="ORF">JG688_00014951</name>
</gene>
<feature type="signal peptide" evidence="1">
    <location>
        <begin position="1"/>
        <end position="20"/>
    </location>
</feature>
<comment type="caution">
    <text evidence="2">The sequence shown here is derived from an EMBL/GenBank/DDBJ whole genome shotgun (WGS) entry which is preliminary data.</text>
</comment>
<feature type="non-terminal residue" evidence="2">
    <location>
        <position position="298"/>
    </location>
</feature>
<sequence length="298" mass="33522">MVFYCFILLLALALQEHIDANSAVITASSVNVTKSGASNRLTDARGHRHLGVRARSVVDDDEDISEENTIGIKLPGTAKLQSLVSSQAFKKFATNVKLRLTSGTQKTTDDLFKSLNIGEVKTEPFQFKIWAESVTTTYKKNPEAGQAAMVSTLRDHYGDEPLASFLAEALRSMHTVIVAKQFENILLDSWLAEKKTADEIFSLLKLMVDEDAFLKNPLLRTWMSYEKKLGTESPNHALLLKLRERYDDAELANMLIVAKDGRSTRTIAREVERAQLKDWLDNQKTTEDVFKLLRLNTD</sequence>
<dbReference type="EMBL" id="JAENGY010001509">
    <property type="protein sequence ID" value="KAG6948793.1"/>
    <property type="molecule type" value="Genomic_DNA"/>
</dbReference>
<organism evidence="2 3">
    <name type="scientific">Phytophthora aleatoria</name>
    <dbReference type="NCBI Taxonomy" id="2496075"/>
    <lineage>
        <taxon>Eukaryota</taxon>
        <taxon>Sar</taxon>
        <taxon>Stramenopiles</taxon>
        <taxon>Oomycota</taxon>
        <taxon>Peronosporomycetes</taxon>
        <taxon>Peronosporales</taxon>
        <taxon>Peronosporaceae</taxon>
        <taxon>Phytophthora</taxon>
    </lineage>
</organism>
<dbReference type="Proteomes" id="UP000709295">
    <property type="component" value="Unassembled WGS sequence"/>
</dbReference>
<dbReference type="AlphaFoldDB" id="A0A8J5I6M5"/>
<proteinExistence type="predicted"/>
<evidence type="ECO:0000313" key="3">
    <source>
        <dbReference type="Proteomes" id="UP000709295"/>
    </source>
</evidence>
<reference evidence="2" key="1">
    <citation type="submission" date="2021-01" db="EMBL/GenBank/DDBJ databases">
        <title>Phytophthora aleatoria, a newly-described species from Pinus radiata is distinct from Phytophthora cactorum isolates based on comparative genomics.</title>
        <authorList>
            <person name="Mcdougal R."/>
            <person name="Panda P."/>
            <person name="Williams N."/>
            <person name="Studholme D.J."/>
        </authorList>
    </citation>
    <scope>NUCLEOTIDE SEQUENCE</scope>
    <source>
        <strain evidence="2">NZFS 4037</strain>
    </source>
</reference>